<evidence type="ECO:0000313" key="2">
    <source>
        <dbReference type="EMBL" id="NGY59514.1"/>
    </source>
</evidence>
<comment type="caution">
    <text evidence="2">The sequence shown here is derived from an EMBL/GenBank/DDBJ whole genome shotgun (WGS) entry which is preliminary data.</text>
</comment>
<sequence length="377" mass="39415">MAEEAIKAGGVEITVGEKTTGEKAVEAIPIYGNFAKATEALGKTGETGGVSALSSEGSALINGLVEAGQGLAMDPLGWLVGQGLNFLISVVQPLEDAIHFVSGDGPALQQAGENFGAIAAGIAELRTTFADDLQSTVQSWDGSASEAAGTKLGEFAHGIDGVAAQAGELAELLMMSSMVMQVIEDVIKAILTELITWLIMIWIPALAAAVPSCGASTAAAGAATGVRVASTASRVSRIVAKLRQLLTKIMDFLRNLATKAKNLGTGFKKAMADKKAAVATADRKLKPVLDQNGKWSREWLTASPRDKLNSSEGMVGERMNQGFWRSMGDAAGNEALAQGNIAHEKGGRNSSIQEKANEYDQTGTDYSKQRIEGYLDI</sequence>
<keyword evidence="3" id="KW-1185">Reference proteome</keyword>
<organism evidence="2 3">
    <name type="scientific">Lentzea alba</name>
    <dbReference type="NCBI Taxonomy" id="2714351"/>
    <lineage>
        <taxon>Bacteria</taxon>
        <taxon>Bacillati</taxon>
        <taxon>Actinomycetota</taxon>
        <taxon>Actinomycetes</taxon>
        <taxon>Pseudonocardiales</taxon>
        <taxon>Pseudonocardiaceae</taxon>
        <taxon>Lentzea</taxon>
    </lineage>
</organism>
<accession>A0A7C9VM83</accession>
<evidence type="ECO:0000256" key="1">
    <source>
        <dbReference type="SAM" id="MobiDB-lite"/>
    </source>
</evidence>
<dbReference type="EMBL" id="JAAMPJ010000002">
    <property type="protein sequence ID" value="NGY59514.1"/>
    <property type="molecule type" value="Genomic_DNA"/>
</dbReference>
<evidence type="ECO:0000313" key="3">
    <source>
        <dbReference type="Proteomes" id="UP000481360"/>
    </source>
</evidence>
<dbReference type="Proteomes" id="UP000481360">
    <property type="component" value="Unassembled WGS sequence"/>
</dbReference>
<evidence type="ECO:0008006" key="4">
    <source>
        <dbReference type="Google" id="ProtNLM"/>
    </source>
</evidence>
<dbReference type="InterPro" id="IPR036689">
    <property type="entry name" value="ESAT-6-like_sf"/>
</dbReference>
<feature type="region of interest" description="Disordered" evidence="1">
    <location>
        <begin position="343"/>
        <end position="364"/>
    </location>
</feature>
<feature type="compositionally biased region" description="Polar residues" evidence="1">
    <location>
        <begin position="348"/>
        <end position="364"/>
    </location>
</feature>
<dbReference type="SUPFAM" id="SSF140453">
    <property type="entry name" value="EsxAB dimer-like"/>
    <property type="match status" value="1"/>
</dbReference>
<proteinExistence type="predicted"/>
<reference evidence="2 3" key="1">
    <citation type="submission" date="2020-03" db="EMBL/GenBank/DDBJ databases">
        <title>Isolation and identification of active actinomycetes.</title>
        <authorList>
            <person name="Sun X."/>
        </authorList>
    </citation>
    <scope>NUCLEOTIDE SEQUENCE [LARGE SCALE GENOMIC DNA]</scope>
    <source>
        <strain evidence="2 3">NEAU-D13</strain>
    </source>
</reference>
<protein>
    <recommendedName>
        <fullName evidence="4">WXG100 family type VII secretion target</fullName>
    </recommendedName>
</protein>
<name>A0A7C9VM83_9PSEU</name>
<dbReference type="RefSeq" id="WP_166045507.1">
    <property type="nucleotide sequence ID" value="NZ_JAAMPJ010000002.1"/>
</dbReference>
<dbReference type="AlphaFoldDB" id="A0A7C9VM83"/>
<gene>
    <name evidence="2" type="ORF">G7043_11315</name>
</gene>